<proteinExistence type="predicted"/>
<reference evidence="3 4" key="1">
    <citation type="submission" date="2024-11" db="EMBL/GenBank/DDBJ databases">
        <authorList>
            <person name="Heng Y.C."/>
            <person name="Lim A.C.H."/>
            <person name="Lee J.K.Y."/>
            <person name="Kittelmann S."/>
        </authorList>
    </citation>
    <scope>NUCLEOTIDE SEQUENCE [LARGE SCALE GENOMIC DNA]</scope>
    <source>
        <strain evidence="3 4">WILCCON 0112</strain>
    </source>
</reference>
<organism evidence="3 4">
    <name type="scientific">Candidatus Clostridium helianthi</name>
    <dbReference type="NCBI Taxonomy" id="3381660"/>
    <lineage>
        <taxon>Bacteria</taxon>
        <taxon>Bacillati</taxon>
        <taxon>Bacillota</taxon>
        <taxon>Clostridia</taxon>
        <taxon>Eubacteriales</taxon>
        <taxon>Clostridiaceae</taxon>
        <taxon>Clostridium</taxon>
    </lineage>
</organism>
<dbReference type="SMART" id="SM00507">
    <property type="entry name" value="HNHc"/>
    <property type="match status" value="1"/>
</dbReference>
<evidence type="ECO:0000259" key="2">
    <source>
        <dbReference type="SMART" id="SM00507"/>
    </source>
</evidence>
<name>A0ABW8SAD0_9CLOT</name>
<dbReference type="Gene3D" id="1.10.30.50">
    <property type="match status" value="1"/>
</dbReference>
<dbReference type="CDD" id="cd00085">
    <property type="entry name" value="HNHc"/>
    <property type="match status" value="1"/>
</dbReference>
<dbReference type="GO" id="GO:0004519">
    <property type="term" value="F:endonuclease activity"/>
    <property type="evidence" value="ECO:0007669"/>
    <property type="project" value="UniProtKB-KW"/>
</dbReference>
<evidence type="ECO:0000313" key="4">
    <source>
        <dbReference type="Proteomes" id="UP001623600"/>
    </source>
</evidence>
<accession>A0ABW8SAD0</accession>
<comment type="caution">
    <text evidence="3">The sequence shown here is derived from an EMBL/GenBank/DDBJ whole genome shotgun (WGS) entry which is preliminary data.</text>
</comment>
<keyword evidence="4" id="KW-1185">Reference proteome</keyword>
<keyword evidence="3" id="KW-0255">Endonuclease</keyword>
<dbReference type="Proteomes" id="UP001623600">
    <property type="component" value="Unassembled WGS sequence"/>
</dbReference>
<dbReference type="InterPro" id="IPR002711">
    <property type="entry name" value="HNH"/>
</dbReference>
<sequence length="238" mass="29428">MEKKICNKCGQELSLEMFYKDKKAKDGYRNPCKVSVKKYYEENKEKYRENNKEYYKNNKEKLTERHKKYYEENKEYYANHRKQYYKENKEKESELMKKWRQNNLKKVARCSRKWARNNPEKTRIKNQRRVAKKKQLPSTLNEEQWINIKNYFNNRCAYCGKELHLEQEHFIPITKGGEYSSNNIIPACRSCNASKHDKDFFEWYPKYRYYSKKREKAILNFLQYSNNKQQLHMTINYK</sequence>
<dbReference type="EMBL" id="JBJIAB010000037">
    <property type="protein sequence ID" value="MFL0167684.1"/>
    <property type="molecule type" value="Genomic_DNA"/>
</dbReference>
<dbReference type="PANTHER" id="PTHR33877">
    <property type="entry name" value="SLL1193 PROTEIN"/>
    <property type="match status" value="1"/>
</dbReference>
<dbReference type="PANTHER" id="PTHR33877:SF1">
    <property type="entry name" value="TYPE IV METHYL-DIRECTED RESTRICTION ENZYME ECOKMCRA"/>
    <property type="match status" value="1"/>
</dbReference>
<keyword evidence="3" id="KW-0540">Nuclease</keyword>
<dbReference type="RefSeq" id="WP_406762431.1">
    <property type="nucleotide sequence ID" value="NZ_JBJIAB010000037.1"/>
</dbReference>
<protein>
    <submittedName>
        <fullName evidence="3">HNH endonuclease</fullName>
    </submittedName>
</protein>
<feature type="domain" description="HNH nuclease" evidence="2">
    <location>
        <begin position="143"/>
        <end position="193"/>
    </location>
</feature>
<evidence type="ECO:0000256" key="1">
    <source>
        <dbReference type="SAM" id="Coils"/>
    </source>
</evidence>
<dbReference type="Pfam" id="PF01844">
    <property type="entry name" value="HNH"/>
    <property type="match status" value="1"/>
</dbReference>
<dbReference type="InterPro" id="IPR052892">
    <property type="entry name" value="NA-targeting_endonuclease"/>
</dbReference>
<dbReference type="InterPro" id="IPR003615">
    <property type="entry name" value="HNH_nuc"/>
</dbReference>
<keyword evidence="1" id="KW-0175">Coiled coil</keyword>
<keyword evidence="3" id="KW-0378">Hydrolase</keyword>
<evidence type="ECO:0000313" key="3">
    <source>
        <dbReference type="EMBL" id="MFL0167684.1"/>
    </source>
</evidence>
<feature type="coiled-coil region" evidence="1">
    <location>
        <begin position="37"/>
        <end position="79"/>
    </location>
</feature>
<gene>
    <name evidence="3" type="ORF">ACJDTP_21660</name>
</gene>